<evidence type="ECO:0000313" key="6">
    <source>
        <dbReference type="Proteomes" id="UP000694405"/>
    </source>
</evidence>
<comment type="similarity">
    <text evidence="1">Belongs to the CCR4/nocturin family.</text>
</comment>
<dbReference type="InterPro" id="IPR050410">
    <property type="entry name" value="CCR4/nocturin_mRNA_transcr"/>
</dbReference>
<dbReference type="OrthoDB" id="10253982at2759"/>
<dbReference type="SUPFAM" id="SSF56219">
    <property type="entry name" value="DNase I-like"/>
    <property type="match status" value="1"/>
</dbReference>
<accession>A0A8C6NBM6</accession>
<dbReference type="Pfam" id="PF03372">
    <property type="entry name" value="Exo_endo_phos"/>
    <property type="match status" value="1"/>
</dbReference>
<name>A0A8C6NBM6_MELUD</name>
<sequence length="703" mass="78937">MRHQLVTIKGAVWQHSSAKGRDDMSLDFIASAHLEKILKEGYGDHIKNAFFTCRKNVLLAKSTSTQIEDVFTASRGRLVPEEQEALLQQWLEEGVGNLPASEGAPSVAKVSVTLTSDWLEGSELLMTSLSDLNSAPEVTQCAGEHLTELHALASSEPQDHEVTEIAELPTEETAVAGSAPSAAVVPQRDHQTAGCATVNVELQNEDPAVLAWSLVCDEETVPTEPHAWPIQDMVQFSSLPTEVPYHEVLWRDWEDLSIKPYELEQVPKNTPLFEFRVMSYNILAQDLVEQSLDLYQHCHPDILNWNYRLPNILQEIQHWDPDVLCLQEVQENHYWEQLEPTFKGMGFTCFYKRRTGKKTDGCAVCYKHSRFQLISFSPIEYFRPGLDVLNRDNVGLVLLLQPLLPEDLDLKAVSPLCVANTHVLFNPRRGDIKLAQMALLLAEIDKIAKTTEGSYYPVILCGDLNSVPDSPLYKFIRNGELSYHGMPAWKVSGQEDFSQQLYSRKMLAPLWPSSLGVTDSCQYVTLCQPKKQGRRKYSRDFLLQFHYCNLACERPAHLVLLEGVTDAKPDRPPHWCKPAAMVKDPDPQPFVPRSSGIIQHGLNLTSVYSHFLPQRGRPEVTTMPMGLGTTVDYIFYSAEPVENRNRGGRRLYQDGALKLLGRLSLLSEDVLLMANGLPNSFCSSDHLCLLASFGLEIASLREG</sequence>
<dbReference type="PANTHER" id="PTHR12121:SF28">
    <property type="entry name" value="PROTEIN ANGEL HOMOLOG 1"/>
    <property type="match status" value="1"/>
</dbReference>
<proteinExistence type="inferred from homology"/>
<keyword evidence="6" id="KW-1185">Reference proteome</keyword>
<evidence type="ECO:0000256" key="2">
    <source>
        <dbReference type="ARBA" id="ARBA00022553"/>
    </source>
</evidence>
<dbReference type="InterPro" id="IPR005135">
    <property type="entry name" value="Endo/exonuclease/phosphatase"/>
</dbReference>
<evidence type="ECO:0000313" key="5">
    <source>
        <dbReference type="Ensembl" id="ENSMUNP00000011902.1"/>
    </source>
</evidence>
<dbReference type="Ensembl" id="ENSMUNT00000013746.2">
    <property type="protein sequence ID" value="ENSMUNP00000011902.1"/>
    <property type="gene ID" value="ENSMUNG00000009361.2"/>
</dbReference>
<dbReference type="GO" id="GO:0000175">
    <property type="term" value="F:3'-5'-RNA exonuclease activity"/>
    <property type="evidence" value="ECO:0007669"/>
    <property type="project" value="TreeGrafter"/>
</dbReference>
<keyword evidence="2" id="KW-0597">Phosphoprotein</keyword>
<protein>
    <recommendedName>
        <fullName evidence="3">Protein angel homolog 1</fullName>
    </recommendedName>
</protein>
<dbReference type="InterPro" id="IPR036691">
    <property type="entry name" value="Endo/exonu/phosph_ase_sf"/>
</dbReference>
<dbReference type="PANTHER" id="PTHR12121">
    <property type="entry name" value="CARBON CATABOLITE REPRESSOR PROTEIN 4"/>
    <property type="match status" value="1"/>
</dbReference>
<dbReference type="AlphaFoldDB" id="A0A8C6NBM6"/>
<dbReference type="Proteomes" id="UP000694405">
    <property type="component" value="Chromosome 4"/>
</dbReference>
<dbReference type="Gene3D" id="3.60.10.10">
    <property type="entry name" value="Endonuclease/exonuclease/phosphatase"/>
    <property type="match status" value="1"/>
</dbReference>
<organism evidence="5 6">
    <name type="scientific">Melopsittacus undulatus</name>
    <name type="common">Budgerigar</name>
    <name type="synonym">Psittacus undulatus</name>
    <dbReference type="NCBI Taxonomy" id="13146"/>
    <lineage>
        <taxon>Eukaryota</taxon>
        <taxon>Metazoa</taxon>
        <taxon>Chordata</taxon>
        <taxon>Craniata</taxon>
        <taxon>Vertebrata</taxon>
        <taxon>Euteleostomi</taxon>
        <taxon>Archelosauria</taxon>
        <taxon>Archosauria</taxon>
        <taxon>Dinosauria</taxon>
        <taxon>Saurischia</taxon>
        <taxon>Theropoda</taxon>
        <taxon>Coelurosauria</taxon>
        <taxon>Aves</taxon>
        <taxon>Neognathae</taxon>
        <taxon>Neoaves</taxon>
        <taxon>Telluraves</taxon>
        <taxon>Australaves</taxon>
        <taxon>Psittaciformes</taxon>
        <taxon>Psittaculidae</taxon>
        <taxon>Melopsittacus</taxon>
    </lineage>
</organism>
<dbReference type="OMA" id="MIKSCKA"/>
<evidence type="ECO:0000259" key="4">
    <source>
        <dbReference type="Pfam" id="PF03372"/>
    </source>
</evidence>
<evidence type="ECO:0000256" key="1">
    <source>
        <dbReference type="ARBA" id="ARBA00010774"/>
    </source>
</evidence>
<feature type="domain" description="Endonuclease/exonuclease/phosphatase" evidence="4">
    <location>
        <begin position="278"/>
        <end position="686"/>
    </location>
</feature>
<reference evidence="5" key="1">
    <citation type="submission" date="2020-03" db="EMBL/GenBank/DDBJ databases">
        <title>Melopsittacus undulatus (budgerigar) genome, bMelUnd1, maternal haplotype with Z.</title>
        <authorList>
            <person name="Gedman G."/>
            <person name="Mountcastle J."/>
            <person name="Haase B."/>
            <person name="Formenti G."/>
            <person name="Wright T."/>
            <person name="Apodaca J."/>
            <person name="Pelan S."/>
            <person name="Chow W."/>
            <person name="Rhie A."/>
            <person name="Howe K."/>
            <person name="Fedrigo O."/>
            <person name="Jarvis E.D."/>
        </authorList>
    </citation>
    <scope>NUCLEOTIDE SEQUENCE [LARGE SCALE GENOMIC DNA]</scope>
</reference>
<reference evidence="5" key="3">
    <citation type="submission" date="2025-09" db="UniProtKB">
        <authorList>
            <consortium name="Ensembl"/>
        </authorList>
    </citation>
    <scope>IDENTIFICATION</scope>
</reference>
<gene>
    <name evidence="5" type="primary">LOC101872023</name>
</gene>
<reference evidence="5" key="2">
    <citation type="submission" date="2025-08" db="UniProtKB">
        <authorList>
            <consortium name="Ensembl"/>
        </authorList>
    </citation>
    <scope>IDENTIFICATION</scope>
</reference>
<dbReference type="FunFam" id="3.60.10.10:FF:000025">
    <property type="entry name" value="Angel homolog 1 (Drosophila)"/>
    <property type="match status" value="1"/>
</dbReference>
<evidence type="ECO:0000256" key="3">
    <source>
        <dbReference type="ARBA" id="ARBA00070393"/>
    </source>
</evidence>